<evidence type="ECO:0000256" key="5">
    <source>
        <dbReference type="ARBA" id="ARBA00022989"/>
    </source>
</evidence>
<feature type="transmembrane region" description="Helical" evidence="7">
    <location>
        <begin position="181"/>
        <end position="207"/>
    </location>
</feature>
<keyword evidence="5 7" id="KW-1133">Transmembrane helix</keyword>
<dbReference type="PANTHER" id="PTHR30193:SF41">
    <property type="entry name" value="DIACETYLCHITOBIOSE UPTAKE SYSTEM PERMEASE PROTEIN NGCF"/>
    <property type="match status" value="1"/>
</dbReference>
<dbReference type="CDD" id="cd06261">
    <property type="entry name" value="TM_PBP2"/>
    <property type="match status" value="1"/>
</dbReference>
<keyword evidence="2 7" id="KW-0813">Transport</keyword>
<keyword evidence="6 7" id="KW-0472">Membrane</keyword>
<evidence type="ECO:0000256" key="3">
    <source>
        <dbReference type="ARBA" id="ARBA00022475"/>
    </source>
</evidence>
<evidence type="ECO:0000256" key="2">
    <source>
        <dbReference type="ARBA" id="ARBA00022448"/>
    </source>
</evidence>
<dbReference type="PANTHER" id="PTHR30193">
    <property type="entry name" value="ABC TRANSPORTER PERMEASE PROTEIN"/>
    <property type="match status" value="1"/>
</dbReference>
<dbReference type="AlphaFoldDB" id="A0A1C5JWL9"/>
<gene>
    <name evidence="10" type="ORF">GA0070613_5662</name>
</gene>
<reference evidence="11" key="1">
    <citation type="submission" date="2016-06" db="EMBL/GenBank/DDBJ databases">
        <authorList>
            <person name="Varghese N."/>
            <person name="Submissions Spin"/>
        </authorList>
    </citation>
    <scope>NUCLEOTIDE SEQUENCE [LARGE SCALE GENOMIC DNA]</scope>
    <source>
        <strain evidence="11">DSM 43819</strain>
    </source>
</reference>
<keyword evidence="3" id="KW-1003">Cell membrane</keyword>
<feature type="transmembrane region" description="Helical" evidence="7">
    <location>
        <begin position="32"/>
        <end position="54"/>
    </location>
</feature>
<evidence type="ECO:0000313" key="11">
    <source>
        <dbReference type="Proteomes" id="UP000198221"/>
    </source>
</evidence>
<feature type="region of interest" description="Disordered" evidence="8">
    <location>
        <begin position="1"/>
        <end position="21"/>
    </location>
</feature>
<evidence type="ECO:0000256" key="6">
    <source>
        <dbReference type="ARBA" id="ARBA00023136"/>
    </source>
</evidence>
<feature type="transmembrane region" description="Helical" evidence="7">
    <location>
        <begin position="287"/>
        <end position="307"/>
    </location>
</feature>
<feature type="domain" description="ABC transmembrane type-1" evidence="9">
    <location>
        <begin position="93"/>
        <end position="308"/>
    </location>
</feature>
<organism evidence="10 11">
    <name type="scientific">Micromonospora inositola</name>
    <dbReference type="NCBI Taxonomy" id="47865"/>
    <lineage>
        <taxon>Bacteria</taxon>
        <taxon>Bacillati</taxon>
        <taxon>Actinomycetota</taxon>
        <taxon>Actinomycetes</taxon>
        <taxon>Micromonosporales</taxon>
        <taxon>Micromonosporaceae</taxon>
        <taxon>Micromonospora</taxon>
    </lineage>
</organism>
<keyword evidence="4 7" id="KW-0812">Transmembrane</keyword>
<dbReference type="Proteomes" id="UP000198221">
    <property type="component" value="Chromosome I"/>
</dbReference>
<dbReference type="InterPro" id="IPR000515">
    <property type="entry name" value="MetI-like"/>
</dbReference>
<evidence type="ECO:0000256" key="7">
    <source>
        <dbReference type="RuleBase" id="RU363032"/>
    </source>
</evidence>
<comment type="subcellular location">
    <subcellularLocation>
        <location evidence="1 7">Cell membrane</location>
        <topology evidence="1 7">Multi-pass membrane protein</topology>
    </subcellularLocation>
</comment>
<dbReference type="GO" id="GO:0005886">
    <property type="term" value="C:plasma membrane"/>
    <property type="evidence" value="ECO:0007669"/>
    <property type="project" value="UniProtKB-SubCell"/>
</dbReference>
<protein>
    <submittedName>
        <fullName evidence="10">Carbohydrate ABC transporter membrane protein 1, CUT1 family</fullName>
    </submittedName>
</protein>
<name>A0A1C5JWL9_9ACTN</name>
<evidence type="ECO:0000256" key="8">
    <source>
        <dbReference type="SAM" id="MobiDB-lite"/>
    </source>
</evidence>
<dbReference type="Gene3D" id="1.10.3720.10">
    <property type="entry name" value="MetI-like"/>
    <property type="match status" value="1"/>
</dbReference>
<feature type="compositionally biased region" description="Low complexity" evidence="8">
    <location>
        <begin position="8"/>
        <end position="18"/>
    </location>
</feature>
<evidence type="ECO:0000313" key="10">
    <source>
        <dbReference type="EMBL" id="SCG74970.1"/>
    </source>
</evidence>
<dbReference type="EMBL" id="LT607754">
    <property type="protein sequence ID" value="SCG74970.1"/>
    <property type="molecule type" value="Genomic_DNA"/>
</dbReference>
<feature type="transmembrane region" description="Helical" evidence="7">
    <location>
        <begin position="97"/>
        <end position="118"/>
    </location>
</feature>
<evidence type="ECO:0000256" key="1">
    <source>
        <dbReference type="ARBA" id="ARBA00004651"/>
    </source>
</evidence>
<dbReference type="GO" id="GO:0055085">
    <property type="term" value="P:transmembrane transport"/>
    <property type="evidence" value="ECO:0007669"/>
    <property type="project" value="InterPro"/>
</dbReference>
<sequence>MTQVLEGRAPAATASPPRAARRESATTRLTHALLPYVLVLPLVAVLGVFVLYPFGQAIYRSFTEWNGANIDEFVGLANYRTMFTEDPLFWRSIRNGGLLTVTFVAQSVLVPLGTAWLIHHLRSDRVQYWLRILLLVPAVVPTVVGFLVWSQFLQPDGLVNRLLGVVGLDSLGHNWLGDTEVVLFALILVGFPWLNGANTLIYLAGLLTIPHDLYEAARMDGAGRWRTFWSVELPLLRGQTRLLVILSVILGLQNYDNVFLLTQGGPADASVVPGLLLYNNAFRYGQYGYAAAIGVVLFVVIFVLTVLGPARPWRKEH</sequence>
<evidence type="ECO:0000256" key="4">
    <source>
        <dbReference type="ARBA" id="ARBA00022692"/>
    </source>
</evidence>
<dbReference type="InterPro" id="IPR035906">
    <property type="entry name" value="MetI-like_sf"/>
</dbReference>
<dbReference type="InterPro" id="IPR051393">
    <property type="entry name" value="ABC_transporter_permease"/>
</dbReference>
<keyword evidence="11" id="KW-1185">Reference proteome</keyword>
<evidence type="ECO:0000259" key="9">
    <source>
        <dbReference type="PROSITE" id="PS50928"/>
    </source>
</evidence>
<dbReference type="SUPFAM" id="SSF161098">
    <property type="entry name" value="MetI-like"/>
    <property type="match status" value="1"/>
</dbReference>
<dbReference type="SUPFAM" id="SSF160964">
    <property type="entry name" value="MalF N-terminal region-like"/>
    <property type="match status" value="1"/>
</dbReference>
<proteinExistence type="inferred from homology"/>
<dbReference type="Pfam" id="PF00528">
    <property type="entry name" value="BPD_transp_1"/>
    <property type="match status" value="1"/>
</dbReference>
<comment type="similarity">
    <text evidence="7">Belongs to the binding-protein-dependent transport system permease family.</text>
</comment>
<dbReference type="PROSITE" id="PS50928">
    <property type="entry name" value="ABC_TM1"/>
    <property type="match status" value="1"/>
</dbReference>
<feature type="transmembrane region" description="Helical" evidence="7">
    <location>
        <begin position="130"/>
        <end position="152"/>
    </location>
</feature>
<accession>A0A1C5JWL9</accession>